<name>A0ABX1CMP8_9SPHN</name>
<feature type="domain" description="N-acetyltransferase" evidence="3">
    <location>
        <begin position="1"/>
        <end position="133"/>
    </location>
</feature>
<dbReference type="EMBL" id="JAAVJH010000004">
    <property type="protein sequence ID" value="NJR78451.1"/>
    <property type="molecule type" value="Genomic_DNA"/>
</dbReference>
<dbReference type="Proteomes" id="UP000732399">
    <property type="component" value="Unassembled WGS sequence"/>
</dbReference>
<accession>A0ABX1CMP8</accession>
<comment type="caution">
    <text evidence="4">The sequence shown here is derived from an EMBL/GenBank/DDBJ whole genome shotgun (WGS) entry which is preliminary data.</text>
</comment>
<evidence type="ECO:0000256" key="1">
    <source>
        <dbReference type="ARBA" id="ARBA00022679"/>
    </source>
</evidence>
<evidence type="ECO:0000256" key="2">
    <source>
        <dbReference type="ARBA" id="ARBA00023315"/>
    </source>
</evidence>
<reference evidence="4 5" key="1">
    <citation type="submission" date="2020-03" db="EMBL/GenBank/DDBJ databases">
        <authorList>
            <person name="Wang L."/>
            <person name="He N."/>
            <person name="Li Y."/>
            <person name="Fang Y."/>
            <person name="Zhang F."/>
        </authorList>
    </citation>
    <scope>NUCLEOTIDE SEQUENCE [LARGE SCALE GENOMIC DNA]</scope>
    <source>
        <strain evidence="4 5">36D10-4-7</strain>
    </source>
</reference>
<dbReference type="InterPro" id="IPR000182">
    <property type="entry name" value="GNAT_dom"/>
</dbReference>
<dbReference type="PROSITE" id="PS51186">
    <property type="entry name" value="GNAT"/>
    <property type="match status" value="1"/>
</dbReference>
<organism evidence="4 5">
    <name type="scientific">Sphingomonas corticis</name>
    <dbReference type="NCBI Taxonomy" id="2722791"/>
    <lineage>
        <taxon>Bacteria</taxon>
        <taxon>Pseudomonadati</taxon>
        <taxon>Pseudomonadota</taxon>
        <taxon>Alphaproteobacteria</taxon>
        <taxon>Sphingomonadales</taxon>
        <taxon>Sphingomonadaceae</taxon>
        <taxon>Sphingomonas</taxon>
    </lineage>
</organism>
<dbReference type="CDD" id="cd04301">
    <property type="entry name" value="NAT_SF"/>
    <property type="match status" value="1"/>
</dbReference>
<dbReference type="PANTHER" id="PTHR10545:SF29">
    <property type="entry name" value="GH14572P-RELATED"/>
    <property type="match status" value="1"/>
</dbReference>
<dbReference type="Pfam" id="PF00583">
    <property type="entry name" value="Acetyltransf_1"/>
    <property type="match status" value="1"/>
</dbReference>
<dbReference type="Gene3D" id="3.40.630.30">
    <property type="match status" value="1"/>
</dbReference>
<dbReference type="RefSeq" id="WP_168134002.1">
    <property type="nucleotide sequence ID" value="NZ_JAAVJH010000004.1"/>
</dbReference>
<gene>
    <name evidence="4" type="ORF">HBH26_07630</name>
</gene>
<evidence type="ECO:0000313" key="4">
    <source>
        <dbReference type="EMBL" id="NJR78451.1"/>
    </source>
</evidence>
<sequence>MLPLIRSHAAFERAEAGIDVAALRSAFERKPSWLAAWIATQRGGPVGYATATVDFSTWTGRRFLHLDCLFVRQDCRGSGIGAALLYAVRAYAAARSLSEVQWQTPDWNEDAARFYRRQGASMLRKSRFVLRVD</sequence>
<keyword evidence="2" id="KW-0012">Acyltransferase</keyword>
<dbReference type="InterPro" id="IPR016181">
    <property type="entry name" value="Acyl_CoA_acyltransferase"/>
</dbReference>
<keyword evidence="5" id="KW-1185">Reference proteome</keyword>
<dbReference type="SUPFAM" id="SSF55729">
    <property type="entry name" value="Acyl-CoA N-acyltransferases (Nat)"/>
    <property type="match status" value="1"/>
</dbReference>
<keyword evidence="1" id="KW-0808">Transferase</keyword>
<evidence type="ECO:0000313" key="5">
    <source>
        <dbReference type="Proteomes" id="UP000732399"/>
    </source>
</evidence>
<protein>
    <submittedName>
        <fullName evidence="4">GNAT family N-acetyltransferase</fullName>
    </submittedName>
</protein>
<dbReference type="InterPro" id="IPR051016">
    <property type="entry name" value="Diverse_Substrate_AcTransf"/>
</dbReference>
<dbReference type="PANTHER" id="PTHR10545">
    <property type="entry name" value="DIAMINE N-ACETYLTRANSFERASE"/>
    <property type="match status" value="1"/>
</dbReference>
<proteinExistence type="predicted"/>
<evidence type="ECO:0000259" key="3">
    <source>
        <dbReference type="PROSITE" id="PS51186"/>
    </source>
</evidence>